<keyword evidence="1" id="KW-0596">Phosphopantetheine</keyword>
<dbReference type="SUPFAM" id="SSF53901">
    <property type="entry name" value="Thiolase-like"/>
    <property type="match status" value="2"/>
</dbReference>
<dbReference type="InterPro" id="IPR014031">
    <property type="entry name" value="Ketoacyl_synth_C"/>
</dbReference>
<dbReference type="Pfam" id="PF16197">
    <property type="entry name" value="KAsynt_C_assoc"/>
    <property type="match status" value="1"/>
</dbReference>
<protein>
    <submittedName>
        <fullName evidence="8">Uu.00g109480.m01.CDS01</fullName>
    </submittedName>
</protein>
<gene>
    <name evidence="8" type="ORF">KHLLAP_LOCUS4022</name>
</gene>
<dbReference type="SMART" id="SM00825">
    <property type="entry name" value="PKS_KS"/>
    <property type="match status" value="1"/>
</dbReference>
<comment type="caution">
    <text evidence="8">The sequence shown here is derived from an EMBL/GenBank/DDBJ whole genome shotgun (WGS) entry which is preliminary data.</text>
</comment>
<keyword evidence="9" id="KW-1185">Reference proteome</keyword>
<evidence type="ECO:0000313" key="8">
    <source>
        <dbReference type="EMBL" id="CAJ2503554.1"/>
    </source>
</evidence>
<evidence type="ECO:0000256" key="6">
    <source>
        <dbReference type="SAM" id="MobiDB-lite"/>
    </source>
</evidence>
<dbReference type="PROSITE" id="PS52004">
    <property type="entry name" value="KS3_2"/>
    <property type="match status" value="1"/>
</dbReference>
<organism evidence="8 9">
    <name type="scientific">Anthostomella pinea</name>
    <dbReference type="NCBI Taxonomy" id="933095"/>
    <lineage>
        <taxon>Eukaryota</taxon>
        <taxon>Fungi</taxon>
        <taxon>Dikarya</taxon>
        <taxon>Ascomycota</taxon>
        <taxon>Pezizomycotina</taxon>
        <taxon>Sordariomycetes</taxon>
        <taxon>Xylariomycetidae</taxon>
        <taxon>Xylariales</taxon>
        <taxon>Xylariaceae</taxon>
        <taxon>Anthostomella</taxon>
    </lineage>
</organism>
<dbReference type="SUPFAM" id="SSF52151">
    <property type="entry name" value="FabD/lysophospholipase-like"/>
    <property type="match status" value="1"/>
</dbReference>
<evidence type="ECO:0000256" key="1">
    <source>
        <dbReference type="ARBA" id="ARBA00022450"/>
    </source>
</evidence>
<dbReference type="InterPro" id="IPR050091">
    <property type="entry name" value="PKS_NRPS_Biosynth_Enz"/>
</dbReference>
<dbReference type="CDD" id="cd00833">
    <property type="entry name" value="PKS"/>
    <property type="match status" value="1"/>
</dbReference>
<dbReference type="GO" id="GO:0004312">
    <property type="term" value="F:fatty acid synthase activity"/>
    <property type="evidence" value="ECO:0007669"/>
    <property type="project" value="TreeGrafter"/>
</dbReference>
<dbReference type="InterPro" id="IPR001227">
    <property type="entry name" value="Ac_transferase_dom_sf"/>
</dbReference>
<dbReference type="Gene3D" id="3.40.47.10">
    <property type="match status" value="2"/>
</dbReference>
<keyword evidence="2" id="KW-0597">Phosphoprotein</keyword>
<feature type="compositionally biased region" description="Basic and acidic residues" evidence="6">
    <location>
        <begin position="1"/>
        <end position="12"/>
    </location>
</feature>
<evidence type="ECO:0000256" key="4">
    <source>
        <dbReference type="ARBA" id="ARBA00023268"/>
    </source>
</evidence>
<evidence type="ECO:0000313" key="9">
    <source>
        <dbReference type="Proteomes" id="UP001295740"/>
    </source>
</evidence>
<dbReference type="GO" id="GO:0044550">
    <property type="term" value="P:secondary metabolite biosynthetic process"/>
    <property type="evidence" value="ECO:0007669"/>
    <property type="project" value="TreeGrafter"/>
</dbReference>
<dbReference type="InterPro" id="IPR014030">
    <property type="entry name" value="Ketoacyl_synth_N"/>
</dbReference>
<feature type="region of interest" description="Disordered" evidence="6">
    <location>
        <begin position="1"/>
        <end position="45"/>
    </location>
</feature>
<proteinExistence type="inferred from homology"/>
<evidence type="ECO:0000256" key="2">
    <source>
        <dbReference type="ARBA" id="ARBA00022553"/>
    </source>
</evidence>
<evidence type="ECO:0000259" key="7">
    <source>
        <dbReference type="PROSITE" id="PS52004"/>
    </source>
</evidence>
<feature type="compositionally biased region" description="Polar residues" evidence="6">
    <location>
        <begin position="22"/>
        <end position="32"/>
    </location>
</feature>
<dbReference type="Pfam" id="PF02801">
    <property type="entry name" value="Ketoacyl-synt_C"/>
    <property type="match status" value="1"/>
</dbReference>
<dbReference type="AlphaFoldDB" id="A0AAI8YG32"/>
<dbReference type="InterPro" id="IPR032821">
    <property type="entry name" value="PKS_assoc"/>
</dbReference>
<name>A0AAI8YG32_9PEZI</name>
<dbReference type="Proteomes" id="UP001295740">
    <property type="component" value="Unassembled WGS sequence"/>
</dbReference>
<dbReference type="GO" id="GO:0006633">
    <property type="term" value="P:fatty acid biosynthetic process"/>
    <property type="evidence" value="ECO:0007669"/>
    <property type="project" value="TreeGrafter"/>
</dbReference>
<dbReference type="Gene3D" id="3.30.70.3290">
    <property type="match status" value="1"/>
</dbReference>
<dbReference type="InterPro" id="IPR016035">
    <property type="entry name" value="Acyl_Trfase/lysoPLipase"/>
</dbReference>
<feature type="domain" description="Ketosynthase family 3 (KS3)" evidence="7">
    <location>
        <begin position="49"/>
        <end position="446"/>
    </location>
</feature>
<evidence type="ECO:0000256" key="5">
    <source>
        <dbReference type="RuleBase" id="RU003694"/>
    </source>
</evidence>
<dbReference type="EMBL" id="CAUWAG010000006">
    <property type="protein sequence ID" value="CAJ2503554.1"/>
    <property type="molecule type" value="Genomic_DNA"/>
</dbReference>
<sequence>MPQRDAHVKLSGDDTATEGLPNGTQAPEPTSSCRHDFGVPSESSGSPIPVPVAICGMAMRLPGGISTEEQLWDFLVNKGDARDTIPADRYNVDGFFGGTKGKSNWSVPNDESKGGIPSSAGVPGMAYGYMLKDADLAHFDAPLFSMTQKELEWIDPQQRLLLEVTRECLENAGEVNWRGKDIGCYIGSWGDDWLELMSRDTLDSHVYKITGHADAMHSNRVSYEYDFKGPRTATESLLRQGVLSPQASCRTFDAEADGYARAEAVNMVYLKRLDDALRDKNPIRAVIRSTASNCDGKTAGISHPSSESHEALIRSCYLAGGIRDFTQTGFVECHGTGTRTGDPIETAAVANVFGGKGVYIGSVKPNLGHSEGASGLTSLMKCILALEHKTIPPNIKFSKPNSDIPFEQAGLRVPIENTPWPEDRRERVSINSFGIGGANAHVVLDSAESFGVGKHSRRGGPALRPRLLAFTANHVESVRKGASRYAQFLEANPEAIDDVSYTLDTRREHLSHRAFAVADGISSPEFSPPARIPARAPEVIFVFTGQGAQWATMGSQLVADFPAVLGDLDIMDQALSGLG</sequence>
<dbReference type="Pfam" id="PF00109">
    <property type="entry name" value="ketoacyl-synt"/>
    <property type="match status" value="2"/>
</dbReference>
<keyword evidence="4" id="KW-0511">Multifunctional enzyme</keyword>
<evidence type="ECO:0000256" key="3">
    <source>
        <dbReference type="ARBA" id="ARBA00022679"/>
    </source>
</evidence>
<dbReference type="PANTHER" id="PTHR43775">
    <property type="entry name" value="FATTY ACID SYNTHASE"/>
    <property type="match status" value="1"/>
</dbReference>
<comment type="similarity">
    <text evidence="5">Belongs to the thiolase-like superfamily. Beta-ketoacyl-ACP synthases family.</text>
</comment>
<reference evidence="8" key="1">
    <citation type="submission" date="2023-10" db="EMBL/GenBank/DDBJ databases">
        <authorList>
            <person name="Hackl T."/>
        </authorList>
    </citation>
    <scope>NUCLEOTIDE SEQUENCE</scope>
</reference>
<dbReference type="PANTHER" id="PTHR43775:SF49">
    <property type="entry name" value="SYNTHASE, PUTATIVE (JCVI)-RELATED"/>
    <property type="match status" value="1"/>
</dbReference>
<dbReference type="Gene3D" id="3.40.366.10">
    <property type="entry name" value="Malonyl-Coenzyme A Acyl Carrier Protein, domain 2"/>
    <property type="match status" value="1"/>
</dbReference>
<dbReference type="InterPro" id="IPR016039">
    <property type="entry name" value="Thiolase-like"/>
</dbReference>
<dbReference type="InterPro" id="IPR020841">
    <property type="entry name" value="PKS_Beta-ketoAc_synthase_dom"/>
</dbReference>
<accession>A0AAI8YG32</accession>
<keyword evidence="3 5" id="KW-0808">Transferase</keyword>